<sequence length="355" mass="39930">MSELVLVTGATGYLAAHCVQQLLQQNYKVRGTVRSLGNESKLKPLRSLDKASELLELVEIDLGDTIEKWTRVVSGCDYILHVASPFPIVADDSVIQVAVRGTLVVMEAANKCYGVKKVVLTSSCAAINEGHADENKVFTEGDWTDIDSPKVRSYPKSKTLAEKAAWDFVKNMETGNKFSLTCLNPTLIVGPLITVDQGASVSIIKRFMSGAMPALPYLQMAFVDVRDVAKCHILAMKAKQSDGKRILVTQTPSLWFKDVAEILRKEFGQFNYPIPKYMCPYLFLWIYSFIDKESKEILDRVNRHIKFDNSQAQAMLGLEFRQIDESLIEMGHSLIDNEILPRRNGYEERNNNNQK</sequence>
<evidence type="ECO:0000313" key="2">
    <source>
        <dbReference type="WBParaSite" id="RSKR_0000243700.1"/>
    </source>
</evidence>
<dbReference type="Proteomes" id="UP000095286">
    <property type="component" value="Unplaced"/>
</dbReference>
<name>A0AC35TN10_9BILA</name>
<protein>
    <submittedName>
        <fullName evidence="2">3Beta_HSD domain-containing protein</fullName>
    </submittedName>
</protein>
<evidence type="ECO:0000313" key="1">
    <source>
        <dbReference type="Proteomes" id="UP000095286"/>
    </source>
</evidence>
<organism evidence="1 2">
    <name type="scientific">Rhabditophanes sp. KR3021</name>
    <dbReference type="NCBI Taxonomy" id="114890"/>
    <lineage>
        <taxon>Eukaryota</taxon>
        <taxon>Metazoa</taxon>
        <taxon>Ecdysozoa</taxon>
        <taxon>Nematoda</taxon>
        <taxon>Chromadorea</taxon>
        <taxon>Rhabditida</taxon>
        <taxon>Tylenchina</taxon>
        <taxon>Panagrolaimomorpha</taxon>
        <taxon>Strongyloidoidea</taxon>
        <taxon>Alloionematidae</taxon>
        <taxon>Rhabditophanes</taxon>
    </lineage>
</organism>
<reference evidence="2" key="1">
    <citation type="submission" date="2016-11" db="UniProtKB">
        <authorList>
            <consortium name="WormBaseParasite"/>
        </authorList>
    </citation>
    <scope>IDENTIFICATION</scope>
    <source>
        <strain evidence="2">KR3021</strain>
    </source>
</reference>
<accession>A0AC35TN10</accession>
<dbReference type="WBParaSite" id="RSKR_0000243700.1">
    <property type="protein sequence ID" value="RSKR_0000243700.1"/>
    <property type="gene ID" value="RSKR_0000243700"/>
</dbReference>
<proteinExistence type="predicted"/>